<feature type="domain" description="LysM" evidence="3">
    <location>
        <begin position="175"/>
        <end position="205"/>
    </location>
</feature>
<feature type="region of interest" description="Disordered" evidence="1">
    <location>
        <begin position="42"/>
        <end position="90"/>
    </location>
</feature>
<comment type="caution">
    <text evidence="4">The sequence shown here is derived from an EMBL/GenBank/DDBJ whole genome shotgun (WGS) entry which is preliminary data.</text>
</comment>
<feature type="compositionally biased region" description="Pro residues" evidence="1">
    <location>
        <begin position="152"/>
        <end position="170"/>
    </location>
</feature>
<dbReference type="CDD" id="cd00118">
    <property type="entry name" value="LysM"/>
    <property type="match status" value="1"/>
</dbReference>
<evidence type="ECO:0000259" key="3">
    <source>
        <dbReference type="PROSITE" id="PS51782"/>
    </source>
</evidence>
<dbReference type="AlphaFoldDB" id="X1VNE0"/>
<feature type="compositionally biased region" description="Basic and acidic residues" evidence="1">
    <location>
        <begin position="66"/>
        <end position="84"/>
    </location>
</feature>
<name>X1VNE0_9ZZZZ</name>
<feature type="transmembrane region" description="Helical" evidence="2">
    <location>
        <begin position="94"/>
        <end position="116"/>
    </location>
</feature>
<evidence type="ECO:0000313" key="4">
    <source>
        <dbReference type="EMBL" id="GAJ21297.1"/>
    </source>
</evidence>
<dbReference type="PROSITE" id="PS51782">
    <property type="entry name" value="LYSM"/>
    <property type="match status" value="1"/>
</dbReference>
<protein>
    <recommendedName>
        <fullName evidence="3">LysM domain-containing protein</fullName>
    </recommendedName>
</protein>
<organism evidence="4">
    <name type="scientific">marine sediment metagenome</name>
    <dbReference type="NCBI Taxonomy" id="412755"/>
    <lineage>
        <taxon>unclassified sequences</taxon>
        <taxon>metagenomes</taxon>
        <taxon>ecological metagenomes</taxon>
    </lineage>
</organism>
<keyword evidence="2" id="KW-0812">Transmembrane</keyword>
<dbReference type="InterPro" id="IPR018392">
    <property type="entry name" value="LysM"/>
</dbReference>
<keyword evidence="2" id="KW-0472">Membrane</keyword>
<dbReference type="Pfam" id="PF01476">
    <property type="entry name" value="LysM"/>
    <property type="match status" value="1"/>
</dbReference>
<gene>
    <name evidence="4" type="ORF">S12H4_57127</name>
</gene>
<feature type="region of interest" description="Disordered" evidence="1">
    <location>
        <begin position="125"/>
        <end position="170"/>
    </location>
</feature>
<dbReference type="InterPro" id="IPR036779">
    <property type="entry name" value="LysM_dom_sf"/>
</dbReference>
<accession>X1VNE0</accession>
<dbReference type="EMBL" id="BARW01036891">
    <property type="protein sequence ID" value="GAJ21297.1"/>
    <property type="molecule type" value="Genomic_DNA"/>
</dbReference>
<feature type="non-terminal residue" evidence="4">
    <location>
        <position position="205"/>
    </location>
</feature>
<feature type="non-terminal residue" evidence="4">
    <location>
        <position position="1"/>
    </location>
</feature>
<evidence type="ECO:0000256" key="1">
    <source>
        <dbReference type="SAM" id="MobiDB-lite"/>
    </source>
</evidence>
<evidence type="ECO:0000256" key="2">
    <source>
        <dbReference type="SAM" id="Phobius"/>
    </source>
</evidence>
<dbReference type="SUPFAM" id="SSF54106">
    <property type="entry name" value="LysM domain"/>
    <property type="match status" value="1"/>
</dbReference>
<keyword evidence="2" id="KW-1133">Transmembrane helix</keyword>
<reference evidence="4" key="1">
    <citation type="journal article" date="2014" name="Front. Microbiol.">
        <title>High frequency of phylogenetically diverse reductive dehalogenase-homologous genes in deep subseafloor sedimentary metagenomes.</title>
        <authorList>
            <person name="Kawai M."/>
            <person name="Futagami T."/>
            <person name="Toyoda A."/>
            <person name="Takaki Y."/>
            <person name="Nishi S."/>
            <person name="Hori S."/>
            <person name="Arai W."/>
            <person name="Tsubouchi T."/>
            <person name="Morono Y."/>
            <person name="Uchiyama I."/>
            <person name="Ito T."/>
            <person name="Fujiyama A."/>
            <person name="Inagaki F."/>
            <person name="Takami H."/>
        </authorList>
    </citation>
    <scope>NUCLEOTIDE SEQUENCE</scope>
    <source>
        <strain evidence="4">Expedition CK06-06</strain>
    </source>
</reference>
<dbReference type="Gene3D" id="3.10.350.10">
    <property type="entry name" value="LysM domain"/>
    <property type="match status" value="1"/>
</dbReference>
<sequence length="205" mass="21828">AYLRIIYEVWGEQERAEEERRQAERTCGGASLTPSVRVTVRGLASSTPRPPVVSPIQPKARGARVVKPEDTEAEPTKPREEAAARRKGRRTGRVVGGIALGFLLVLCAGMGIWYGLTQKTAEKRTPTAAVTPTPEIDAPTRARPATTIGPAMTPPPPPTRPPVPTAPPAPSPEVITYTVRAGDGLAKIAAQFGVTVEEIVEANDI</sequence>
<proteinExistence type="predicted"/>